<evidence type="ECO:0000256" key="7">
    <source>
        <dbReference type="ARBA" id="ARBA00022695"/>
    </source>
</evidence>
<sequence>MESANRARKIIHIDMDAFYASVEQRDHPEYRGRPIVVGGSPEGRGGVVATASYEARKFGIRSAMASKRAQQLCPEVLFVRPRFDVYKDVSQKIRSIFRRYTDLIEPLSLDEAFLDVSEDKLGIGSAIEIAKQIKQAIRDELQLTASAGVSINKFVAKIASDMNKPDGLTFIGPSGIEDFMEKLPVDKFFGVGRVTAAKMNGMGLHTGADLKKLSESEMTQRFGKVGRFYYNIVRGIDNRSVQPHRETKSLGAEDTFQVDLTDIDSMFTELSKIAETVEERLRRHGLKGRTITLKVKYHDFRIINRSHSFTEPVDDYETIITTVQQLLLGTAPEDHKIRLLGISLSNFGESRPGRKINPEQLSLF</sequence>
<dbReference type="Gene3D" id="1.10.150.20">
    <property type="entry name" value="5' to 3' exonuclease, C-terminal subdomain"/>
    <property type="match status" value="1"/>
</dbReference>
<evidence type="ECO:0000256" key="13">
    <source>
        <dbReference type="ARBA" id="ARBA00023125"/>
    </source>
</evidence>
<comment type="subunit">
    <text evidence="3 16">Monomer.</text>
</comment>
<feature type="binding site" evidence="16">
    <location>
        <position position="110"/>
    </location>
    <ligand>
        <name>Mg(2+)</name>
        <dbReference type="ChEBI" id="CHEBI:18420"/>
    </ligand>
</feature>
<dbReference type="GO" id="GO:0003887">
    <property type="term" value="F:DNA-directed DNA polymerase activity"/>
    <property type="evidence" value="ECO:0007669"/>
    <property type="project" value="UniProtKB-UniRule"/>
</dbReference>
<evidence type="ECO:0000256" key="6">
    <source>
        <dbReference type="ARBA" id="ARBA00022679"/>
    </source>
</evidence>
<keyword evidence="9 16" id="KW-0479">Metal-binding</keyword>
<dbReference type="FunFam" id="3.40.1170.60:FF:000001">
    <property type="entry name" value="DNA polymerase IV"/>
    <property type="match status" value="1"/>
</dbReference>
<keyword evidence="5 16" id="KW-0963">Cytoplasm</keyword>
<dbReference type="Gene3D" id="3.30.70.270">
    <property type="match status" value="1"/>
</dbReference>
<dbReference type="NCBIfam" id="NF002677">
    <property type="entry name" value="PRK02406.1"/>
    <property type="match status" value="1"/>
</dbReference>
<dbReference type="InterPro" id="IPR001126">
    <property type="entry name" value="UmuC"/>
</dbReference>
<dbReference type="InterPro" id="IPR043128">
    <property type="entry name" value="Rev_trsase/Diguanyl_cyclase"/>
</dbReference>
<evidence type="ECO:0000256" key="5">
    <source>
        <dbReference type="ARBA" id="ARBA00022490"/>
    </source>
</evidence>
<gene>
    <name evidence="16" type="primary">dinB</name>
    <name evidence="18" type="ORF">DN068_08225</name>
</gene>
<comment type="subcellular location">
    <subcellularLocation>
        <location evidence="1 16">Cytoplasm</location>
    </subcellularLocation>
</comment>
<evidence type="ECO:0000256" key="16">
    <source>
        <dbReference type="HAMAP-Rule" id="MF_01113"/>
    </source>
</evidence>
<dbReference type="AlphaFoldDB" id="A0A2W2BBV1"/>
<comment type="cofactor">
    <cofactor evidence="16">
        <name>Mg(2+)</name>
        <dbReference type="ChEBI" id="CHEBI:18420"/>
    </cofactor>
    <text evidence="16">Binds 2 magnesium ions per subunit.</text>
</comment>
<dbReference type="HAMAP" id="MF_01113">
    <property type="entry name" value="DNApol_IV"/>
    <property type="match status" value="1"/>
</dbReference>
<evidence type="ECO:0000256" key="14">
    <source>
        <dbReference type="ARBA" id="ARBA00023204"/>
    </source>
</evidence>
<comment type="function">
    <text evidence="16">Poorly processive, error-prone DNA polymerase involved in untargeted mutagenesis. Copies undamaged DNA at stalled replication forks, which arise in vivo from mismatched or misaligned primer ends. These misaligned primers can be extended by PolIV. Exhibits no 3'-5' exonuclease (proofreading) activity. May be involved in translesional synthesis, in conjunction with the beta clamp from PolIII.</text>
</comment>
<dbReference type="PANTHER" id="PTHR11076:SF33">
    <property type="entry name" value="DNA POLYMERASE KAPPA"/>
    <property type="match status" value="1"/>
</dbReference>
<evidence type="ECO:0000256" key="8">
    <source>
        <dbReference type="ARBA" id="ARBA00022705"/>
    </source>
</evidence>
<dbReference type="Pfam" id="PF00817">
    <property type="entry name" value="IMS"/>
    <property type="match status" value="1"/>
</dbReference>
<evidence type="ECO:0000313" key="18">
    <source>
        <dbReference type="EMBL" id="PZF73367.1"/>
    </source>
</evidence>
<evidence type="ECO:0000256" key="11">
    <source>
        <dbReference type="ARBA" id="ARBA00022842"/>
    </source>
</evidence>
<comment type="caution">
    <text evidence="18">The sequence shown here is derived from an EMBL/GenBank/DDBJ whole genome shotgun (WGS) entry which is preliminary data.</text>
</comment>
<dbReference type="FunFam" id="3.30.1490.100:FF:000004">
    <property type="entry name" value="DNA polymerase IV"/>
    <property type="match status" value="1"/>
</dbReference>
<keyword evidence="12 16" id="KW-0239">DNA-directed DNA polymerase</keyword>
<proteinExistence type="inferred from homology"/>
<feature type="binding site" evidence="16">
    <location>
        <position position="14"/>
    </location>
    <ligand>
        <name>Mg(2+)</name>
        <dbReference type="ChEBI" id="CHEBI:18420"/>
    </ligand>
</feature>
<comment type="catalytic activity">
    <reaction evidence="15 16">
        <text>DNA(n) + a 2'-deoxyribonucleoside 5'-triphosphate = DNA(n+1) + diphosphate</text>
        <dbReference type="Rhea" id="RHEA:22508"/>
        <dbReference type="Rhea" id="RHEA-COMP:17339"/>
        <dbReference type="Rhea" id="RHEA-COMP:17340"/>
        <dbReference type="ChEBI" id="CHEBI:33019"/>
        <dbReference type="ChEBI" id="CHEBI:61560"/>
        <dbReference type="ChEBI" id="CHEBI:173112"/>
        <dbReference type="EC" id="2.7.7.7"/>
    </reaction>
</comment>
<evidence type="ECO:0000256" key="9">
    <source>
        <dbReference type="ARBA" id="ARBA00022723"/>
    </source>
</evidence>
<dbReference type="InterPro" id="IPR036775">
    <property type="entry name" value="DNA_pol_Y-fam_lit_finger_sf"/>
</dbReference>
<dbReference type="GO" id="GO:0005829">
    <property type="term" value="C:cytosol"/>
    <property type="evidence" value="ECO:0007669"/>
    <property type="project" value="TreeGrafter"/>
</dbReference>
<evidence type="ECO:0000256" key="10">
    <source>
        <dbReference type="ARBA" id="ARBA00022763"/>
    </source>
</evidence>
<keyword evidence="7 16" id="KW-0548">Nucleotidyltransferase</keyword>
<dbReference type="InterPro" id="IPR022880">
    <property type="entry name" value="DNApol_IV"/>
</dbReference>
<keyword evidence="19" id="KW-1185">Reference proteome</keyword>
<dbReference type="GO" id="GO:0003684">
    <property type="term" value="F:damaged DNA binding"/>
    <property type="evidence" value="ECO:0007669"/>
    <property type="project" value="InterPro"/>
</dbReference>
<feature type="site" description="Substrate discrimination" evidence="16">
    <location>
        <position position="19"/>
    </location>
</feature>
<keyword evidence="13 16" id="KW-0238">DNA-binding</keyword>
<comment type="similarity">
    <text evidence="2 16">Belongs to the DNA polymerase type-Y family.</text>
</comment>
<reference evidence="18 19" key="1">
    <citation type="submission" date="2018-06" db="EMBL/GenBank/DDBJ databases">
        <title>Mucibacter soli gen. nov., sp. nov., a new member of the family Chitinophagaceae producing mucin.</title>
        <authorList>
            <person name="Kim M.-K."/>
            <person name="Park S."/>
            <person name="Kim T.-S."/>
            <person name="Joung Y."/>
            <person name="Han J.-H."/>
            <person name="Kim S.B."/>
        </authorList>
    </citation>
    <scope>NUCLEOTIDE SEQUENCE [LARGE SCALE GENOMIC DNA]</scope>
    <source>
        <strain evidence="18 19">R1-15</strain>
    </source>
</reference>
<dbReference type="InterPro" id="IPR050116">
    <property type="entry name" value="DNA_polymerase-Y"/>
</dbReference>
<dbReference type="CDD" id="cd03586">
    <property type="entry name" value="PolY_Pol_IV_kappa"/>
    <property type="match status" value="1"/>
</dbReference>
<dbReference type="PROSITE" id="PS50173">
    <property type="entry name" value="UMUC"/>
    <property type="match status" value="1"/>
</dbReference>
<keyword evidence="11 16" id="KW-0460">Magnesium</keyword>
<feature type="active site" evidence="16">
    <location>
        <position position="111"/>
    </location>
</feature>
<keyword evidence="8 16" id="KW-0235">DNA replication</keyword>
<dbReference type="OrthoDB" id="9808813at2"/>
<evidence type="ECO:0000259" key="17">
    <source>
        <dbReference type="PROSITE" id="PS50173"/>
    </source>
</evidence>
<dbReference type="InterPro" id="IPR053848">
    <property type="entry name" value="IMS_HHH_1"/>
</dbReference>
<dbReference type="Gene3D" id="3.40.1170.60">
    <property type="match status" value="1"/>
</dbReference>
<dbReference type="GO" id="GO:0006281">
    <property type="term" value="P:DNA repair"/>
    <property type="evidence" value="ECO:0007669"/>
    <property type="project" value="UniProtKB-UniRule"/>
</dbReference>
<evidence type="ECO:0000256" key="4">
    <source>
        <dbReference type="ARBA" id="ARBA00022457"/>
    </source>
</evidence>
<dbReference type="InterPro" id="IPR043502">
    <property type="entry name" value="DNA/RNA_pol_sf"/>
</dbReference>
<keyword evidence="10 16" id="KW-0227">DNA damage</keyword>
<dbReference type="Pfam" id="PF11799">
    <property type="entry name" value="IMS_C"/>
    <property type="match status" value="1"/>
</dbReference>
<dbReference type="GO" id="GO:0006261">
    <property type="term" value="P:DNA-templated DNA replication"/>
    <property type="evidence" value="ECO:0007669"/>
    <property type="project" value="UniProtKB-UniRule"/>
</dbReference>
<keyword evidence="4 16" id="KW-0515">Mutator protein</keyword>
<accession>A0A2W2BBV1</accession>
<dbReference type="RefSeq" id="WP_110998430.1">
    <property type="nucleotide sequence ID" value="NZ_QKTW01000013.1"/>
</dbReference>
<evidence type="ECO:0000256" key="12">
    <source>
        <dbReference type="ARBA" id="ARBA00022932"/>
    </source>
</evidence>
<dbReference type="GO" id="GO:0009432">
    <property type="term" value="P:SOS response"/>
    <property type="evidence" value="ECO:0007669"/>
    <property type="project" value="TreeGrafter"/>
</dbReference>
<dbReference type="EMBL" id="QKTW01000013">
    <property type="protein sequence ID" value="PZF73367.1"/>
    <property type="molecule type" value="Genomic_DNA"/>
</dbReference>
<dbReference type="FunFam" id="1.10.150.20:FF:000019">
    <property type="entry name" value="DNA polymerase IV"/>
    <property type="match status" value="1"/>
</dbReference>
<dbReference type="EC" id="2.7.7.7" evidence="16"/>
<protein>
    <recommendedName>
        <fullName evidence="16">DNA polymerase IV</fullName>
        <shortName evidence="16">Pol IV</shortName>
        <ecNumber evidence="16">2.7.7.7</ecNumber>
    </recommendedName>
</protein>
<evidence type="ECO:0000256" key="1">
    <source>
        <dbReference type="ARBA" id="ARBA00004496"/>
    </source>
</evidence>
<keyword evidence="14 16" id="KW-0234">DNA repair</keyword>
<dbReference type="GO" id="GO:0000287">
    <property type="term" value="F:magnesium ion binding"/>
    <property type="evidence" value="ECO:0007669"/>
    <property type="project" value="UniProtKB-UniRule"/>
</dbReference>
<dbReference type="InterPro" id="IPR017961">
    <property type="entry name" value="DNA_pol_Y-fam_little_finger"/>
</dbReference>
<dbReference type="Pfam" id="PF21999">
    <property type="entry name" value="IMS_HHH_1"/>
    <property type="match status" value="1"/>
</dbReference>
<dbReference type="Gene3D" id="3.30.1490.100">
    <property type="entry name" value="DNA polymerase, Y-family, little finger domain"/>
    <property type="match status" value="1"/>
</dbReference>
<dbReference type="SUPFAM" id="SSF56672">
    <property type="entry name" value="DNA/RNA polymerases"/>
    <property type="match status" value="1"/>
</dbReference>
<name>A0A2W2BBV1_9BACT</name>
<evidence type="ECO:0000256" key="2">
    <source>
        <dbReference type="ARBA" id="ARBA00010945"/>
    </source>
</evidence>
<feature type="domain" description="UmuC" evidence="17">
    <location>
        <begin position="10"/>
        <end position="192"/>
    </location>
</feature>
<dbReference type="GO" id="GO:0042276">
    <property type="term" value="P:error-prone translesion synthesis"/>
    <property type="evidence" value="ECO:0007669"/>
    <property type="project" value="TreeGrafter"/>
</dbReference>
<evidence type="ECO:0000313" key="19">
    <source>
        <dbReference type="Proteomes" id="UP000248745"/>
    </source>
</evidence>
<dbReference type="SUPFAM" id="SSF100879">
    <property type="entry name" value="Lesion bypass DNA polymerase (Y-family), little finger domain"/>
    <property type="match status" value="1"/>
</dbReference>
<dbReference type="Proteomes" id="UP000248745">
    <property type="component" value="Unassembled WGS sequence"/>
</dbReference>
<evidence type="ECO:0000256" key="3">
    <source>
        <dbReference type="ARBA" id="ARBA00011245"/>
    </source>
</evidence>
<dbReference type="PANTHER" id="PTHR11076">
    <property type="entry name" value="DNA REPAIR POLYMERASE UMUC / TRANSFERASE FAMILY MEMBER"/>
    <property type="match status" value="1"/>
</dbReference>
<evidence type="ECO:0000256" key="15">
    <source>
        <dbReference type="ARBA" id="ARBA00049244"/>
    </source>
</evidence>
<keyword evidence="6 16" id="KW-0808">Transferase</keyword>
<organism evidence="18 19">
    <name type="scientific">Taibaiella soli</name>
    <dbReference type="NCBI Taxonomy" id="1649169"/>
    <lineage>
        <taxon>Bacteria</taxon>
        <taxon>Pseudomonadati</taxon>
        <taxon>Bacteroidota</taxon>
        <taxon>Chitinophagia</taxon>
        <taxon>Chitinophagales</taxon>
        <taxon>Chitinophagaceae</taxon>
        <taxon>Taibaiella</taxon>
    </lineage>
</organism>